<organism evidence="2 3">
    <name type="scientific">Enterococcus wangshanyuanii</name>
    <dbReference type="NCBI Taxonomy" id="2005703"/>
    <lineage>
        <taxon>Bacteria</taxon>
        <taxon>Bacillati</taxon>
        <taxon>Bacillota</taxon>
        <taxon>Bacilli</taxon>
        <taxon>Lactobacillales</taxon>
        <taxon>Enterococcaceae</taxon>
        <taxon>Enterococcus</taxon>
    </lineage>
</organism>
<proteinExistence type="predicted"/>
<accession>A0ABQ1PSV0</accession>
<dbReference type="NCBIfam" id="TIGR04197">
    <property type="entry name" value="T7SS_SACOL2603"/>
    <property type="match status" value="1"/>
</dbReference>
<protein>
    <recommendedName>
        <fullName evidence="4">Type VII secretion effector</fullName>
    </recommendedName>
</protein>
<evidence type="ECO:0000313" key="3">
    <source>
        <dbReference type="Proteomes" id="UP000630615"/>
    </source>
</evidence>
<reference evidence="3" key="1">
    <citation type="journal article" date="2019" name="Int. J. Syst. Evol. Microbiol.">
        <title>The Global Catalogue of Microorganisms (GCM) 10K type strain sequencing project: providing services to taxonomists for standard genome sequencing and annotation.</title>
        <authorList>
            <consortium name="The Broad Institute Genomics Platform"/>
            <consortium name="The Broad Institute Genome Sequencing Center for Infectious Disease"/>
            <person name="Wu L."/>
            <person name="Ma J."/>
        </authorList>
    </citation>
    <scope>NUCLEOTIDE SEQUENCE [LARGE SCALE GENOMIC DNA]</scope>
    <source>
        <strain evidence="3">CGMCC 1.15942</strain>
    </source>
</reference>
<evidence type="ECO:0000313" key="2">
    <source>
        <dbReference type="EMBL" id="GGD02762.1"/>
    </source>
</evidence>
<dbReference type="Proteomes" id="UP000630615">
    <property type="component" value="Unassembled WGS sequence"/>
</dbReference>
<gene>
    <name evidence="2" type="ORF">GCM10011573_35290</name>
</gene>
<dbReference type="InterPro" id="IPR021477">
    <property type="entry name" value="TVIIS_effector_SACOL2603_fam"/>
</dbReference>
<name>A0ABQ1PSV0_9ENTE</name>
<evidence type="ECO:0008006" key="4">
    <source>
        <dbReference type="Google" id="ProtNLM"/>
    </source>
</evidence>
<dbReference type="RefSeq" id="WP_088271875.1">
    <property type="nucleotide sequence ID" value="NZ_BMKI01000014.1"/>
</dbReference>
<sequence>MGINSSLSIAGGVSAQMSKAASGLSSVNAVTSLAERTSVSGNTNAKNSLTSVHSRGQRLSNAIARDGNNIHSVAKEFAAIDQKINASMTNLFNGVTFK</sequence>
<dbReference type="EMBL" id="BMKI01000014">
    <property type="protein sequence ID" value="GGD02762.1"/>
    <property type="molecule type" value="Genomic_DNA"/>
</dbReference>
<evidence type="ECO:0000256" key="1">
    <source>
        <dbReference type="SAM" id="MobiDB-lite"/>
    </source>
</evidence>
<comment type="caution">
    <text evidence="2">The sequence shown here is derived from an EMBL/GenBank/DDBJ whole genome shotgun (WGS) entry which is preliminary data.</text>
</comment>
<keyword evidence="3" id="KW-1185">Reference proteome</keyword>
<feature type="region of interest" description="Disordered" evidence="1">
    <location>
        <begin position="35"/>
        <end position="55"/>
    </location>
</feature>